<organism evidence="2 3">
    <name type="scientific">Burkholderia oklahomensis</name>
    <dbReference type="NCBI Taxonomy" id="342113"/>
    <lineage>
        <taxon>Bacteria</taxon>
        <taxon>Pseudomonadati</taxon>
        <taxon>Pseudomonadota</taxon>
        <taxon>Betaproteobacteria</taxon>
        <taxon>Burkholderiales</taxon>
        <taxon>Burkholderiaceae</taxon>
        <taxon>Burkholderia</taxon>
        <taxon>pseudomallei group</taxon>
    </lineage>
</organism>
<dbReference type="KEGG" id="bok:DM82_4322"/>
<proteinExistence type="predicted"/>
<evidence type="ECO:0000313" key="3">
    <source>
        <dbReference type="Proteomes" id="UP000029424"/>
    </source>
</evidence>
<feature type="region of interest" description="Disordered" evidence="1">
    <location>
        <begin position="108"/>
        <end position="184"/>
    </location>
</feature>
<dbReference type="EMBL" id="CP008727">
    <property type="protein sequence ID" value="AIO70335.1"/>
    <property type="molecule type" value="Genomic_DNA"/>
</dbReference>
<evidence type="ECO:0000313" key="2">
    <source>
        <dbReference type="EMBL" id="AIO70335.1"/>
    </source>
</evidence>
<name>A0AAI8FRS1_9BURK</name>
<dbReference type="AlphaFoldDB" id="A0AAI8FRS1"/>
<reference evidence="2 3" key="1">
    <citation type="submission" date="2014-06" db="EMBL/GenBank/DDBJ databases">
        <authorList>
            <person name="Bishop-Lilly K.A."/>
            <person name="Broomall S.M."/>
            <person name="Chain P.S."/>
            <person name="Chertkov O."/>
            <person name="Coyne S.R."/>
            <person name="Daligault H.E."/>
            <person name="Davenport K.W."/>
            <person name="Erkkila T."/>
            <person name="Frey K.G."/>
            <person name="Gibbons H.S."/>
            <person name="Gu W."/>
            <person name="Jaissle J."/>
            <person name="Johnson S.L."/>
            <person name="Koroleva G.I."/>
            <person name="Ladner J.T."/>
            <person name="Lo C.-C."/>
            <person name="Minogue T.D."/>
            <person name="Munk C."/>
            <person name="Palacios G.F."/>
            <person name="Redden C.L."/>
            <person name="Rosenzweig C.N."/>
            <person name="Scholz M.B."/>
            <person name="Teshima H."/>
            <person name="Xu Y."/>
        </authorList>
    </citation>
    <scope>NUCLEOTIDE SEQUENCE [LARGE SCALE GENOMIC DNA]</scope>
    <source>
        <strain evidence="2 3">EO147</strain>
    </source>
</reference>
<feature type="compositionally biased region" description="Basic and acidic residues" evidence="1">
    <location>
        <begin position="143"/>
        <end position="170"/>
    </location>
</feature>
<accession>A0AAI8FRS1</accession>
<gene>
    <name evidence="2" type="ORF">DM82_4322</name>
</gene>
<keyword evidence="3" id="KW-1185">Reference proteome</keyword>
<evidence type="ECO:0000256" key="1">
    <source>
        <dbReference type="SAM" id="MobiDB-lite"/>
    </source>
</evidence>
<dbReference type="Proteomes" id="UP000029424">
    <property type="component" value="Chromosome 2"/>
</dbReference>
<protein>
    <submittedName>
        <fullName evidence="2">Uncharacterized protein</fullName>
    </submittedName>
</protein>
<sequence length="243" mass="26954">MCGARPCGGSAPLCQHTRRRATRIAYVSYESPSVRTFARRGNAVASPTFMHCAPQSLRAIPAGSNRTVPRTDCDRHRLVVAVSTRPPHRFPKTAIVTRPHVSSMCAGSHGACRARRNPNPCANRGARHPRAASARLERRGRRARSESLRRRNGELLREPTQRPPSGRDVRPALARGPPPRPARRLAHLFTPSVLRHRASPSFADRVHARFVSRRTMRSPVNCTMVTSAIRITITVVITVVSKR</sequence>